<dbReference type="Proteomes" id="UP000190857">
    <property type="component" value="Unassembled WGS sequence"/>
</dbReference>
<gene>
    <name evidence="3" type="ORF">SAMN06309945_2480</name>
</gene>
<name>A0A1T5KTS2_9MICO</name>
<feature type="compositionally biased region" description="Low complexity" evidence="1">
    <location>
        <begin position="144"/>
        <end position="153"/>
    </location>
</feature>
<dbReference type="InterPro" id="IPR027392">
    <property type="entry name" value="TF_Znf"/>
</dbReference>
<dbReference type="EMBL" id="FUZP01000003">
    <property type="protein sequence ID" value="SKC67053.1"/>
    <property type="molecule type" value="Genomic_DNA"/>
</dbReference>
<dbReference type="Pfam" id="PF13453">
    <property type="entry name" value="Zn_ribbon_TFIIB"/>
    <property type="match status" value="1"/>
</dbReference>
<feature type="domain" description="Transcription factor zinc-finger" evidence="2">
    <location>
        <begin position="2"/>
        <end position="42"/>
    </location>
</feature>
<feature type="compositionally biased region" description="Low complexity" evidence="1">
    <location>
        <begin position="50"/>
        <end position="61"/>
    </location>
</feature>
<feature type="region of interest" description="Disordered" evidence="1">
    <location>
        <begin position="47"/>
        <end position="188"/>
    </location>
</feature>
<evidence type="ECO:0000256" key="1">
    <source>
        <dbReference type="SAM" id="MobiDB-lite"/>
    </source>
</evidence>
<sequence length="188" mass="20780">MNCPVDNVPLVMSERSGVEIDYCPTCRGVWLDRGELDKILDRASREFGGAAAAVSAEAASVQQGPVNGMPGGHTDAPNPYTGLPRDADRPFPGRGSDRWDDGARGYSDGRDNRSPRDRDDHRRRDDSDDFGRGGLGGLLGGITGNRDNNGYGSRDSDRRYDDDRRYNNDNRSGQGRKRKDNWLSELFD</sequence>
<feature type="compositionally biased region" description="Basic and acidic residues" evidence="1">
    <location>
        <begin position="154"/>
        <end position="168"/>
    </location>
</feature>
<evidence type="ECO:0000313" key="4">
    <source>
        <dbReference type="Proteomes" id="UP000190857"/>
    </source>
</evidence>
<dbReference type="RefSeq" id="WP_079728525.1">
    <property type="nucleotide sequence ID" value="NZ_FUZP01000003.1"/>
</dbReference>
<keyword evidence="4" id="KW-1185">Reference proteome</keyword>
<feature type="compositionally biased region" description="Gly residues" evidence="1">
    <location>
        <begin position="132"/>
        <end position="143"/>
    </location>
</feature>
<evidence type="ECO:0000259" key="2">
    <source>
        <dbReference type="Pfam" id="PF13453"/>
    </source>
</evidence>
<evidence type="ECO:0000313" key="3">
    <source>
        <dbReference type="EMBL" id="SKC67053.1"/>
    </source>
</evidence>
<organism evidence="3 4">
    <name type="scientific">Okibacterium fritillariae</name>
    <dbReference type="NCBI Taxonomy" id="123320"/>
    <lineage>
        <taxon>Bacteria</taxon>
        <taxon>Bacillati</taxon>
        <taxon>Actinomycetota</taxon>
        <taxon>Actinomycetes</taxon>
        <taxon>Micrococcales</taxon>
        <taxon>Microbacteriaceae</taxon>
        <taxon>Okibacterium</taxon>
    </lineage>
</organism>
<dbReference type="AlphaFoldDB" id="A0A1T5KTS2"/>
<reference evidence="3 4" key="1">
    <citation type="submission" date="2017-02" db="EMBL/GenBank/DDBJ databases">
        <authorList>
            <person name="Peterson S.W."/>
        </authorList>
    </citation>
    <scope>NUCLEOTIDE SEQUENCE [LARGE SCALE GENOMIC DNA]</scope>
    <source>
        <strain evidence="3 4">VKM Ac-2059</strain>
    </source>
</reference>
<accession>A0A1T5KTS2</accession>
<proteinExistence type="predicted"/>
<dbReference type="STRING" id="123320.SAMN06309945_2480"/>
<protein>
    <recommendedName>
        <fullName evidence="2">Transcription factor zinc-finger domain-containing protein</fullName>
    </recommendedName>
</protein>
<feature type="compositionally biased region" description="Basic and acidic residues" evidence="1">
    <location>
        <begin position="85"/>
        <end position="131"/>
    </location>
</feature>